<name>A0A9W6FFI9_9FIRM</name>
<keyword evidence="3" id="KW-1185">Reference proteome</keyword>
<dbReference type="Pfam" id="PF09346">
    <property type="entry name" value="SMI1_KNR4"/>
    <property type="match status" value="1"/>
</dbReference>
<proteinExistence type="predicted"/>
<dbReference type="SUPFAM" id="SSF160631">
    <property type="entry name" value="SMI1/KNR4-like"/>
    <property type="match status" value="1"/>
</dbReference>
<feature type="domain" description="Knr4/Smi1-like" evidence="1">
    <location>
        <begin position="29"/>
        <end position="166"/>
    </location>
</feature>
<gene>
    <name evidence="2" type="ORF">Selli1_28550</name>
</gene>
<dbReference type="InterPro" id="IPR037883">
    <property type="entry name" value="Knr4/Smi1-like_sf"/>
</dbReference>
<dbReference type="EMBL" id="BSBO01000034">
    <property type="protein sequence ID" value="GLG05681.1"/>
    <property type="molecule type" value="Genomic_DNA"/>
</dbReference>
<dbReference type="Proteomes" id="UP001145145">
    <property type="component" value="Unassembled WGS sequence"/>
</dbReference>
<dbReference type="InterPro" id="IPR018958">
    <property type="entry name" value="Knr4/Smi1-like_dom"/>
</dbReference>
<accession>A0A9W6FFI9</accession>
<evidence type="ECO:0000313" key="2">
    <source>
        <dbReference type="EMBL" id="GLG05681.1"/>
    </source>
</evidence>
<comment type="caution">
    <text evidence="2">The sequence shown here is derived from an EMBL/GenBank/DDBJ whole genome shotgun (WGS) entry which is preliminary data.</text>
</comment>
<sequence>MSKNNNLQRNDSVGEAIFNMIEKITSFGITTLENIQNIENKLGFKFPDSYRRFLLAINGGNCTVDKIGLYVKGIDDTIILDCFYGINLEGNYKNNDMMTYINMLSDDMLPESILIADTIQQGFIVLICGGENTGVYYWDDSYVYEQSNDETNMYWIANNFEEFLNLLSTSIVEVDR</sequence>
<dbReference type="SMART" id="SM00860">
    <property type="entry name" value="SMI1_KNR4"/>
    <property type="match status" value="1"/>
</dbReference>
<dbReference type="RefSeq" id="WP_281873629.1">
    <property type="nucleotide sequence ID" value="NZ_BSBO01000034.1"/>
</dbReference>
<protein>
    <submittedName>
        <fullName evidence="2">SMI1/KNR4 family protein</fullName>
    </submittedName>
</protein>
<dbReference type="AlphaFoldDB" id="A0A9W6FFI9"/>
<evidence type="ECO:0000259" key="1">
    <source>
        <dbReference type="SMART" id="SM00860"/>
    </source>
</evidence>
<dbReference type="Gene3D" id="3.40.1580.10">
    <property type="entry name" value="SMI1/KNR4-like"/>
    <property type="match status" value="1"/>
</dbReference>
<reference evidence="2 3" key="1">
    <citation type="journal article" date="2023" name="Int. J. Syst. Evol. Microbiol.">
        <title>Sellimonas catena sp. nov., isolated from human faeces.</title>
        <authorList>
            <person name="Hisatomi A."/>
            <person name="Ohkuma M."/>
            <person name="Sakamoto M."/>
        </authorList>
    </citation>
    <scope>NUCLEOTIDE SEQUENCE [LARGE SCALE GENOMIC DNA]</scope>
    <source>
        <strain evidence="2 3">12EGH17</strain>
    </source>
</reference>
<evidence type="ECO:0000313" key="3">
    <source>
        <dbReference type="Proteomes" id="UP001145145"/>
    </source>
</evidence>
<organism evidence="2 3">
    <name type="scientific">Sellimonas catena</name>
    <dbReference type="NCBI Taxonomy" id="2994035"/>
    <lineage>
        <taxon>Bacteria</taxon>
        <taxon>Bacillati</taxon>
        <taxon>Bacillota</taxon>
        <taxon>Clostridia</taxon>
        <taxon>Lachnospirales</taxon>
        <taxon>Lachnospiraceae</taxon>
        <taxon>Sellimonas</taxon>
    </lineage>
</organism>